<reference evidence="2" key="1">
    <citation type="submission" date="2020-04" db="EMBL/GenBank/DDBJ databases">
        <authorList>
            <person name="Chiriac C."/>
            <person name="Salcher M."/>
            <person name="Ghai R."/>
            <person name="Kavagutti S V."/>
        </authorList>
    </citation>
    <scope>NUCLEOTIDE SEQUENCE</scope>
</reference>
<accession>A0A6J5MV23</accession>
<evidence type="ECO:0000313" key="9">
    <source>
        <dbReference type="EMBL" id="CAB5231264.1"/>
    </source>
</evidence>
<evidence type="ECO:0000313" key="4">
    <source>
        <dbReference type="EMBL" id="CAB4179677.1"/>
    </source>
</evidence>
<gene>
    <name evidence="4" type="ORF">UFOVP1032_49</name>
    <name evidence="5" type="ORF">UFOVP1125_117</name>
    <name evidence="6" type="ORF">UFOVP1173_63</name>
    <name evidence="7" type="ORF">UFOVP1241_133</name>
    <name evidence="8" type="ORF">UFOVP1491_49</name>
    <name evidence="9" type="ORF">UFOVP1579_49</name>
    <name evidence="1" type="ORF">UFOVP485_72</name>
    <name evidence="2" type="ORF">UFOVP575_24</name>
    <name evidence="3" type="ORF">UFOVP963_136</name>
</gene>
<evidence type="ECO:0000313" key="5">
    <source>
        <dbReference type="EMBL" id="CAB4185806.1"/>
    </source>
</evidence>
<evidence type="ECO:0000313" key="7">
    <source>
        <dbReference type="EMBL" id="CAB4192923.1"/>
    </source>
</evidence>
<dbReference type="EMBL" id="LR796551">
    <property type="protein sequence ID" value="CAB4150764.1"/>
    <property type="molecule type" value="Genomic_DNA"/>
</dbReference>
<dbReference type="EMBL" id="LR797188">
    <property type="protein sequence ID" value="CAB4192923.1"/>
    <property type="molecule type" value="Genomic_DNA"/>
</dbReference>
<proteinExistence type="predicted"/>
<dbReference type="EMBL" id="LR796915">
    <property type="protein sequence ID" value="CAB4175233.1"/>
    <property type="molecule type" value="Genomic_DNA"/>
</dbReference>
<dbReference type="EMBL" id="LR797131">
    <property type="protein sequence ID" value="CAB4188954.1"/>
    <property type="molecule type" value="Genomic_DNA"/>
</dbReference>
<evidence type="ECO:0000313" key="2">
    <source>
        <dbReference type="EMBL" id="CAB4150764.1"/>
    </source>
</evidence>
<evidence type="ECO:0000313" key="1">
    <source>
        <dbReference type="EMBL" id="CAB4145947.1"/>
    </source>
</evidence>
<evidence type="ECO:0000313" key="6">
    <source>
        <dbReference type="EMBL" id="CAB4188954.1"/>
    </source>
</evidence>
<dbReference type="EMBL" id="LR796457">
    <property type="protein sequence ID" value="CAB4145947.1"/>
    <property type="molecule type" value="Genomic_DNA"/>
</dbReference>
<evidence type="ECO:0000313" key="8">
    <source>
        <dbReference type="EMBL" id="CAB4217607.1"/>
    </source>
</evidence>
<evidence type="ECO:0000313" key="3">
    <source>
        <dbReference type="EMBL" id="CAB4175233.1"/>
    </source>
</evidence>
<dbReference type="EMBL" id="LR797080">
    <property type="protein sequence ID" value="CAB4185806.1"/>
    <property type="molecule type" value="Genomic_DNA"/>
</dbReference>
<dbReference type="EMBL" id="LR796983">
    <property type="protein sequence ID" value="CAB4179677.1"/>
    <property type="molecule type" value="Genomic_DNA"/>
</dbReference>
<sequence>MNEYDLYLEDIYLDIYEDFGSSAVSDPAYADYLQHSANDEAYSPSPARLDESYLLPKF</sequence>
<name>A0A6J5MV23_9CAUD</name>
<dbReference type="EMBL" id="LR797455">
    <property type="protein sequence ID" value="CAB4217607.1"/>
    <property type="molecule type" value="Genomic_DNA"/>
</dbReference>
<organism evidence="2">
    <name type="scientific">uncultured Caudovirales phage</name>
    <dbReference type="NCBI Taxonomy" id="2100421"/>
    <lineage>
        <taxon>Viruses</taxon>
        <taxon>Duplodnaviria</taxon>
        <taxon>Heunggongvirae</taxon>
        <taxon>Uroviricota</taxon>
        <taxon>Caudoviricetes</taxon>
        <taxon>Peduoviridae</taxon>
        <taxon>Maltschvirus</taxon>
        <taxon>Maltschvirus maltsch</taxon>
    </lineage>
</organism>
<dbReference type="EMBL" id="LR798431">
    <property type="protein sequence ID" value="CAB5231264.1"/>
    <property type="molecule type" value="Genomic_DNA"/>
</dbReference>
<protein>
    <submittedName>
        <fullName evidence="2">Uncharacterized protein</fullName>
    </submittedName>
</protein>